<keyword evidence="2" id="KW-1185">Reference proteome</keyword>
<name>A0ABM8PZV3_9HYPH</name>
<dbReference type="CDD" id="cd02603">
    <property type="entry name" value="HAD_sEH-N_like"/>
    <property type="match status" value="1"/>
</dbReference>
<reference evidence="1 2" key="1">
    <citation type="submission" date="2020-11" db="EMBL/GenBank/DDBJ databases">
        <authorList>
            <person name="Lassalle F."/>
        </authorList>
    </citation>
    <scope>NUCLEOTIDE SEQUENCE [LARGE SCALE GENOMIC DNA]</scope>
    <source>
        <strain evidence="1 2">AB21</strain>
    </source>
</reference>
<dbReference type="Proteomes" id="UP000601041">
    <property type="component" value="Unassembled WGS sequence"/>
</dbReference>
<evidence type="ECO:0000313" key="2">
    <source>
        <dbReference type="Proteomes" id="UP000601041"/>
    </source>
</evidence>
<dbReference type="InterPro" id="IPR023198">
    <property type="entry name" value="PGP-like_dom2"/>
</dbReference>
<dbReference type="Gene3D" id="3.40.50.1000">
    <property type="entry name" value="HAD superfamily/HAD-like"/>
    <property type="match status" value="1"/>
</dbReference>
<sequence length="204" mass="23476">MAGPIDHIVFDIGKVLIHYDPNLPYRRLIPDDAERAWFFENVCTHDWNLEQDRGRSWEDAEALLIEQFPEKEEQIRYFRRYWHEMVPYAYGDSVAIMEGLIDAGRDVTMLTNFAADTFRHAREMYPFLNKPRGVTVSGEIKLIKPDVAIYQKHARDFDLAPEATLFIDDSLANVKGARAAGWQAVHFTGAEKLRCDLASLGIDD</sequence>
<comment type="caution">
    <text evidence="1">The sequence shown here is derived from an EMBL/GenBank/DDBJ whole genome shotgun (WGS) entry which is preliminary data.</text>
</comment>
<dbReference type="PANTHER" id="PTHR43611">
    <property type="entry name" value="ALPHA-D-GLUCOSE 1-PHOSPHATE PHOSPHATASE"/>
    <property type="match status" value="1"/>
</dbReference>
<dbReference type="SFLD" id="SFLDS00003">
    <property type="entry name" value="Haloacid_Dehalogenase"/>
    <property type="match status" value="1"/>
</dbReference>
<dbReference type="InterPro" id="IPR006439">
    <property type="entry name" value="HAD-SF_hydro_IA"/>
</dbReference>
<dbReference type="SUPFAM" id="SSF56784">
    <property type="entry name" value="HAD-like"/>
    <property type="match status" value="1"/>
</dbReference>
<evidence type="ECO:0000313" key="1">
    <source>
        <dbReference type="EMBL" id="CAD7056839.1"/>
    </source>
</evidence>
<proteinExistence type="predicted"/>
<protein>
    <submittedName>
        <fullName evidence="1">HAD family phosphatase</fullName>
    </submittedName>
</protein>
<gene>
    <name evidence="1" type="ORF">RHAB21_01050</name>
</gene>
<dbReference type="RefSeq" id="WP_142590109.1">
    <property type="nucleotide sequence ID" value="NZ_CABFWE030000016.1"/>
</dbReference>
<dbReference type="NCBIfam" id="TIGR01509">
    <property type="entry name" value="HAD-SF-IA-v3"/>
    <property type="match status" value="1"/>
</dbReference>
<dbReference type="Gene3D" id="1.10.150.240">
    <property type="entry name" value="Putative phosphatase, domain 2"/>
    <property type="match status" value="1"/>
</dbReference>
<dbReference type="PANTHER" id="PTHR43611:SF3">
    <property type="entry name" value="FLAVIN MONONUCLEOTIDE HYDROLASE 1, CHLOROPLATIC"/>
    <property type="match status" value="1"/>
</dbReference>
<organism evidence="1 2">
    <name type="scientific">Pseudorhizobium halotolerans</name>
    <dbReference type="NCBI Taxonomy" id="1233081"/>
    <lineage>
        <taxon>Bacteria</taxon>
        <taxon>Pseudomonadati</taxon>
        <taxon>Pseudomonadota</taxon>
        <taxon>Alphaproteobacteria</taxon>
        <taxon>Hyphomicrobiales</taxon>
        <taxon>Rhizobiaceae</taxon>
        <taxon>Rhizobium/Agrobacterium group</taxon>
        <taxon>Pseudorhizobium</taxon>
    </lineage>
</organism>
<dbReference type="EMBL" id="CABFWE030000016">
    <property type="protein sequence ID" value="CAD7056839.1"/>
    <property type="molecule type" value="Genomic_DNA"/>
</dbReference>
<dbReference type="InterPro" id="IPR023214">
    <property type="entry name" value="HAD_sf"/>
</dbReference>
<accession>A0ABM8PZV3</accession>
<dbReference type="SFLD" id="SFLDG01129">
    <property type="entry name" value="C1.5:_HAD__Beta-PGM__Phosphata"/>
    <property type="match status" value="1"/>
</dbReference>
<dbReference type="Pfam" id="PF00702">
    <property type="entry name" value="Hydrolase"/>
    <property type="match status" value="1"/>
</dbReference>
<dbReference type="InterPro" id="IPR036412">
    <property type="entry name" value="HAD-like_sf"/>
</dbReference>